<dbReference type="AlphaFoldDB" id="A0A072UJU2"/>
<proteinExistence type="predicted"/>
<evidence type="ECO:0000313" key="1">
    <source>
        <dbReference type="EMBL" id="KEH30019.1"/>
    </source>
</evidence>
<reference evidence="2" key="3">
    <citation type="submission" date="2015-04" db="UniProtKB">
        <authorList>
            <consortium name="EnsemblPlants"/>
        </authorList>
    </citation>
    <scope>IDENTIFICATION</scope>
    <source>
        <strain evidence="2">cv. Jemalong A17</strain>
    </source>
</reference>
<protein>
    <submittedName>
        <fullName evidence="1 2">Uncharacterized protein</fullName>
    </submittedName>
</protein>
<accession>A0A072UJU2</accession>
<dbReference type="Proteomes" id="UP000002051">
    <property type="component" value="Chromosome 4"/>
</dbReference>
<name>A0A072UJU2_MEDTR</name>
<evidence type="ECO:0000313" key="2">
    <source>
        <dbReference type="EnsemblPlants" id="KEH30019"/>
    </source>
</evidence>
<dbReference type="EnsemblPlants" id="KEH30019">
    <property type="protein sequence ID" value="KEH30019"/>
    <property type="gene ID" value="MTR_4g058030"/>
</dbReference>
<reference evidence="1 3" key="2">
    <citation type="journal article" date="2014" name="BMC Genomics">
        <title>An improved genome release (version Mt4.0) for the model legume Medicago truncatula.</title>
        <authorList>
            <person name="Tang H."/>
            <person name="Krishnakumar V."/>
            <person name="Bidwell S."/>
            <person name="Rosen B."/>
            <person name="Chan A."/>
            <person name="Zhou S."/>
            <person name="Gentzbittel L."/>
            <person name="Childs K.L."/>
            <person name="Yandell M."/>
            <person name="Gundlach H."/>
            <person name="Mayer K.F."/>
            <person name="Schwartz D.C."/>
            <person name="Town C.D."/>
        </authorList>
    </citation>
    <scope>GENOME REANNOTATION</scope>
    <source>
        <strain evidence="1">A17</strain>
        <strain evidence="2 3">cv. Jemalong A17</strain>
    </source>
</reference>
<gene>
    <name evidence="1" type="ordered locus">MTR_4g058030</name>
</gene>
<organism evidence="1 3">
    <name type="scientific">Medicago truncatula</name>
    <name type="common">Barrel medic</name>
    <name type="synonym">Medicago tribuloides</name>
    <dbReference type="NCBI Taxonomy" id="3880"/>
    <lineage>
        <taxon>Eukaryota</taxon>
        <taxon>Viridiplantae</taxon>
        <taxon>Streptophyta</taxon>
        <taxon>Embryophyta</taxon>
        <taxon>Tracheophyta</taxon>
        <taxon>Spermatophyta</taxon>
        <taxon>Magnoliopsida</taxon>
        <taxon>eudicotyledons</taxon>
        <taxon>Gunneridae</taxon>
        <taxon>Pentapetalae</taxon>
        <taxon>rosids</taxon>
        <taxon>fabids</taxon>
        <taxon>Fabales</taxon>
        <taxon>Fabaceae</taxon>
        <taxon>Papilionoideae</taxon>
        <taxon>50 kb inversion clade</taxon>
        <taxon>NPAAA clade</taxon>
        <taxon>Hologalegina</taxon>
        <taxon>IRL clade</taxon>
        <taxon>Trifolieae</taxon>
        <taxon>Medicago</taxon>
    </lineage>
</organism>
<reference evidence="1 3" key="1">
    <citation type="journal article" date="2011" name="Nature">
        <title>The Medicago genome provides insight into the evolution of rhizobial symbioses.</title>
        <authorList>
            <person name="Young N.D."/>
            <person name="Debelle F."/>
            <person name="Oldroyd G.E."/>
            <person name="Geurts R."/>
            <person name="Cannon S.B."/>
            <person name="Udvardi M.K."/>
            <person name="Benedito V.A."/>
            <person name="Mayer K.F."/>
            <person name="Gouzy J."/>
            <person name="Schoof H."/>
            <person name="Van de Peer Y."/>
            <person name="Proost S."/>
            <person name="Cook D.R."/>
            <person name="Meyers B.C."/>
            <person name="Spannagl M."/>
            <person name="Cheung F."/>
            <person name="De Mita S."/>
            <person name="Krishnakumar V."/>
            <person name="Gundlach H."/>
            <person name="Zhou S."/>
            <person name="Mudge J."/>
            <person name="Bharti A.K."/>
            <person name="Murray J.D."/>
            <person name="Naoumkina M.A."/>
            <person name="Rosen B."/>
            <person name="Silverstein K.A."/>
            <person name="Tang H."/>
            <person name="Rombauts S."/>
            <person name="Zhao P.X."/>
            <person name="Zhou P."/>
            <person name="Barbe V."/>
            <person name="Bardou P."/>
            <person name="Bechner M."/>
            <person name="Bellec A."/>
            <person name="Berger A."/>
            <person name="Berges H."/>
            <person name="Bidwell S."/>
            <person name="Bisseling T."/>
            <person name="Choisne N."/>
            <person name="Couloux A."/>
            <person name="Denny R."/>
            <person name="Deshpande S."/>
            <person name="Dai X."/>
            <person name="Doyle J.J."/>
            <person name="Dudez A.M."/>
            <person name="Farmer A.D."/>
            <person name="Fouteau S."/>
            <person name="Franken C."/>
            <person name="Gibelin C."/>
            <person name="Gish J."/>
            <person name="Goldstein S."/>
            <person name="Gonzalez A.J."/>
            <person name="Green P.J."/>
            <person name="Hallab A."/>
            <person name="Hartog M."/>
            <person name="Hua A."/>
            <person name="Humphray S.J."/>
            <person name="Jeong D.H."/>
            <person name="Jing Y."/>
            <person name="Jocker A."/>
            <person name="Kenton S.M."/>
            <person name="Kim D.J."/>
            <person name="Klee K."/>
            <person name="Lai H."/>
            <person name="Lang C."/>
            <person name="Lin S."/>
            <person name="Macmil S.L."/>
            <person name="Magdelenat G."/>
            <person name="Matthews L."/>
            <person name="McCorrison J."/>
            <person name="Monaghan E.L."/>
            <person name="Mun J.H."/>
            <person name="Najar F.Z."/>
            <person name="Nicholson C."/>
            <person name="Noirot C."/>
            <person name="O'Bleness M."/>
            <person name="Paule C.R."/>
            <person name="Poulain J."/>
            <person name="Prion F."/>
            <person name="Qin B."/>
            <person name="Qu C."/>
            <person name="Retzel E.F."/>
            <person name="Riddle C."/>
            <person name="Sallet E."/>
            <person name="Samain S."/>
            <person name="Samson N."/>
            <person name="Sanders I."/>
            <person name="Saurat O."/>
            <person name="Scarpelli C."/>
            <person name="Schiex T."/>
            <person name="Segurens B."/>
            <person name="Severin A.J."/>
            <person name="Sherrier D.J."/>
            <person name="Shi R."/>
            <person name="Sims S."/>
            <person name="Singer S.R."/>
            <person name="Sinharoy S."/>
            <person name="Sterck L."/>
            <person name="Viollet A."/>
            <person name="Wang B.B."/>
            <person name="Wang K."/>
            <person name="Wang M."/>
            <person name="Wang X."/>
            <person name="Warfsmann J."/>
            <person name="Weissenbach J."/>
            <person name="White D.D."/>
            <person name="White J.D."/>
            <person name="Wiley G.B."/>
            <person name="Wincker P."/>
            <person name="Xing Y."/>
            <person name="Yang L."/>
            <person name="Yao Z."/>
            <person name="Ying F."/>
            <person name="Zhai J."/>
            <person name="Zhou L."/>
            <person name="Zuber A."/>
            <person name="Denarie J."/>
            <person name="Dixon R.A."/>
            <person name="May G.D."/>
            <person name="Schwartz D.C."/>
            <person name="Rogers J."/>
            <person name="Quetier F."/>
            <person name="Town C.D."/>
            <person name="Roe B.A."/>
        </authorList>
    </citation>
    <scope>NUCLEOTIDE SEQUENCE [LARGE SCALE GENOMIC DNA]</scope>
    <source>
        <strain evidence="1">A17</strain>
        <strain evidence="2 3">cv. Jemalong A17</strain>
    </source>
</reference>
<sequence length="71" mass="8029">MSSSKFGSHMQTLVQTGKMDRLEQEVHELRGEVTTLRAESYTNGLKSVLIKLSNKSAARYKELKLIPNFMA</sequence>
<dbReference type="HOGENOM" id="CLU_2743810_0_0_1"/>
<dbReference type="EMBL" id="CM001220">
    <property type="protein sequence ID" value="KEH30019.1"/>
    <property type="molecule type" value="Genomic_DNA"/>
</dbReference>
<evidence type="ECO:0000313" key="3">
    <source>
        <dbReference type="Proteomes" id="UP000002051"/>
    </source>
</evidence>
<keyword evidence="3" id="KW-1185">Reference proteome</keyword>